<dbReference type="OrthoDB" id="9812205at2"/>
<evidence type="ECO:0000313" key="1">
    <source>
        <dbReference type="EMBL" id="SUO91551.1"/>
    </source>
</evidence>
<reference evidence="1 2" key="1">
    <citation type="submission" date="2018-06" db="EMBL/GenBank/DDBJ databases">
        <authorList>
            <consortium name="Pathogen Informatics"/>
            <person name="Doyle S."/>
        </authorList>
    </citation>
    <scope>NUCLEOTIDE SEQUENCE [LARGE SCALE GENOMIC DNA]</scope>
    <source>
        <strain evidence="1 2">NCTC10717</strain>
    </source>
</reference>
<protein>
    <submittedName>
        <fullName evidence="1">Uncharacterized protein</fullName>
    </submittedName>
</protein>
<name>A0A380MI59_9GAMM</name>
<evidence type="ECO:0000313" key="2">
    <source>
        <dbReference type="Proteomes" id="UP000254575"/>
    </source>
</evidence>
<dbReference type="Proteomes" id="UP000254575">
    <property type="component" value="Unassembled WGS sequence"/>
</dbReference>
<dbReference type="EMBL" id="UHIA01000003">
    <property type="protein sequence ID" value="SUO91551.1"/>
    <property type="molecule type" value="Genomic_DNA"/>
</dbReference>
<sequence>MDNNLLALLRCPIDGNPLELSDDGAYLINQAAQRRYPIENGIAMLLPEHAQNPASLPAPDEPQDD</sequence>
<keyword evidence="2" id="KW-1185">Reference proteome</keyword>
<organism evidence="1 2">
    <name type="scientific">Suttonella indologenes</name>
    <dbReference type="NCBI Taxonomy" id="13276"/>
    <lineage>
        <taxon>Bacteria</taxon>
        <taxon>Pseudomonadati</taxon>
        <taxon>Pseudomonadota</taxon>
        <taxon>Gammaproteobacteria</taxon>
        <taxon>Cardiobacteriales</taxon>
        <taxon>Cardiobacteriaceae</taxon>
        <taxon>Suttonella</taxon>
    </lineage>
</organism>
<dbReference type="Pfam" id="PF03966">
    <property type="entry name" value="Trm112p"/>
    <property type="match status" value="1"/>
</dbReference>
<accession>A0A380MI59</accession>
<dbReference type="RefSeq" id="WP_115217528.1">
    <property type="nucleotide sequence ID" value="NZ_UHIA01000003.1"/>
</dbReference>
<dbReference type="AlphaFoldDB" id="A0A380MI59"/>
<dbReference type="SUPFAM" id="SSF158997">
    <property type="entry name" value="Trm112p-like"/>
    <property type="match status" value="1"/>
</dbReference>
<gene>
    <name evidence="1" type="ORF">NCTC10717_00208</name>
</gene>
<dbReference type="Gene3D" id="2.20.25.10">
    <property type="match status" value="1"/>
</dbReference>
<proteinExistence type="predicted"/>
<dbReference type="InterPro" id="IPR005651">
    <property type="entry name" value="Trm112-like"/>
</dbReference>